<keyword evidence="10" id="KW-1185">Reference proteome</keyword>
<dbReference type="GO" id="GO:0005829">
    <property type="term" value="C:cytosol"/>
    <property type="evidence" value="ECO:0007669"/>
    <property type="project" value="TreeGrafter"/>
</dbReference>
<evidence type="ECO:0000256" key="2">
    <source>
        <dbReference type="ARBA" id="ARBA00006676"/>
    </source>
</evidence>
<protein>
    <recommendedName>
        <fullName evidence="3">adenosine deaminase</fullName>
        <ecNumber evidence="3">3.5.4.4</ecNumber>
    </recommendedName>
</protein>
<dbReference type="InterPro" id="IPR001365">
    <property type="entry name" value="A_deaminase_dom"/>
</dbReference>
<dbReference type="GO" id="GO:0046872">
    <property type="term" value="F:metal ion binding"/>
    <property type="evidence" value="ECO:0007669"/>
    <property type="project" value="UniProtKB-KW"/>
</dbReference>
<dbReference type="RefSeq" id="WP_244527306.1">
    <property type="nucleotide sequence ID" value="NZ_FOWX01000018.1"/>
</dbReference>
<dbReference type="InterPro" id="IPR032466">
    <property type="entry name" value="Metal_Hydrolase"/>
</dbReference>
<evidence type="ECO:0000256" key="3">
    <source>
        <dbReference type="ARBA" id="ARBA00012784"/>
    </source>
</evidence>
<keyword evidence="5" id="KW-0378">Hydrolase</keyword>
<name>A0A1I5T582_9PSED</name>
<dbReference type="GO" id="GO:0006154">
    <property type="term" value="P:adenosine catabolic process"/>
    <property type="evidence" value="ECO:0007669"/>
    <property type="project" value="TreeGrafter"/>
</dbReference>
<dbReference type="GO" id="GO:0043103">
    <property type="term" value="P:hypoxanthine salvage"/>
    <property type="evidence" value="ECO:0007669"/>
    <property type="project" value="TreeGrafter"/>
</dbReference>
<evidence type="ECO:0000259" key="8">
    <source>
        <dbReference type="Pfam" id="PF00962"/>
    </source>
</evidence>
<dbReference type="Pfam" id="PF00962">
    <property type="entry name" value="A_deaminase"/>
    <property type="match status" value="1"/>
</dbReference>
<keyword evidence="6" id="KW-0862">Zinc</keyword>
<reference evidence="10" key="1">
    <citation type="submission" date="2016-10" db="EMBL/GenBank/DDBJ databases">
        <authorList>
            <person name="Varghese N."/>
            <person name="Submissions S."/>
        </authorList>
    </citation>
    <scope>NUCLEOTIDE SEQUENCE [LARGE SCALE GENOMIC DNA]</scope>
    <source>
        <strain evidence="10">DSM 17834</strain>
    </source>
</reference>
<dbReference type="GO" id="GO:0004000">
    <property type="term" value="F:adenosine deaminase activity"/>
    <property type="evidence" value="ECO:0007669"/>
    <property type="project" value="UniProtKB-ARBA"/>
</dbReference>
<sequence length="349" mass="38372">MNQSQSYLPGMQGDVSRGNEVQQGKAKMAGVRDRGELHVHLNGAIPAPIIREILADESTELPPGFLIERDLLRNTPCHSLASYLTPWQALRLFPKKRENLDRISNAVFASLVENGVRFVELRSSVLYLAHLQNCSPTQALEHLIESTRNAAHRHGIRRGLILTVTRGDYGAVCLSTLLQAYQDLGEPNDVVGLDLAGDEEIAYPSELPSLFRKAKDRFGLGVTIHAGETGRVENVQAAVELFGADRIGHGTAAGKDPHLLDKLVTQDICIEVCPISNRLTGAVPFDEAHPLQEFRRFGVPFVICSDNPAIHQRGLADDQTIAIAEGLTASDLDQQYEAAKRYSFIRDLD</sequence>
<dbReference type="PANTHER" id="PTHR11409:SF43">
    <property type="entry name" value="ADENOSINE DEAMINASE"/>
    <property type="match status" value="1"/>
</dbReference>
<keyword evidence="4" id="KW-0479">Metal-binding</keyword>
<dbReference type="PANTHER" id="PTHR11409">
    <property type="entry name" value="ADENOSINE DEAMINASE"/>
    <property type="match status" value="1"/>
</dbReference>
<comment type="cofactor">
    <cofactor evidence="1">
        <name>Zn(2+)</name>
        <dbReference type="ChEBI" id="CHEBI:29105"/>
    </cofactor>
</comment>
<evidence type="ECO:0000256" key="6">
    <source>
        <dbReference type="ARBA" id="ARBA00022833"/>
    </source>
</evidence>
<comment type="similarity">
    <text evidence="2">Belongs to the metallo-dependent hydrolases superfamily. Adenosine and AMP deaminases family.</text>
</comment>
<evidence type="ECO:0000313" key="9">
    <source>
        <dbReference type="EMBL" id="SFP78108.1"/>
    </source>
</evidence>
<dbReference type="EMBL" id="FOWX01000018">
    <property type="protein sequence ID" value="SFP78108.1"/>
    <property type="molecule type" value="Genomic_DNA"/>
</dbReference>
<dbReference type="AlphaFoldDB" id="A0A1I5T582"/>
<gene>
    <name evidence="9" type="ORF">SAMN05216190_11893</name>
</gene>
<evidence type="ECO:0000256" key="4">
    <source>
        <dbReference type="ARBA" id="ARBA00022723"/>
    </source>
</evidence>
<evidence type="ECO:0000256" key="7">
    <source>
        <dbReference type="SAM" id="MobiDB-lite"/>
    </source>
</evidence>
<feature type="domain" description="Adenosine deaminase" evidence="8">
    <location>
        <begin position="36"/>
        <end position="346"/>
    </location>
</feature>
<evidence type="ECO:0000256" key="5">
    <source>
        <dbReference type="ARBA" id="ARBA00022801"/>
    </source>
</evidence>
<dbReference type="STRING" id="289003.SAMN05216190_11893"/>
<dbReference type="GO" id="GO:0046103">
    <property type="term" value="P:inosine biosynthetic process"/>
    <property type="evidence" value="ECO:0007669"/>
    <property type="project" value="TreeGrafter"/>
</dbReference>
<evidence type="ECO:0000256" key="1">
    <source>
        <dbReference type="ARBA" id="ARBA00001947"/>
    </source>
</evidence>
<proteinExistence type="inferred from homology"/>
<dbReference type="Proteomes" id="UP000198784">
    <property type="component" value="Unassembled WGS sequence"/>
</dbReference>
<feature type="region of interest" description="Disordered" evidence="7">
    <location>
        <begin position="1"/>
        <end position="24"/>
    </location>
</feature>
<dbReference type="EC" id="3.5.4.4" evidence="3"/>
<dbReference type="InterPro" id="IPR006330">
    <property type="entry name" value="Ado/ade_deaminase"/>
</dbReference>
<organism evidence="9 10">
    <name type="scientific">Pseudomonas borbori</name>
    <dbReference type="NCBI Taxonomy" id="289003"/>
    <lineage>
        <taxon>Bacteria</taxon>
        <taxon>Pseudomonadati</taxon>
        <taxon>Pseudomonadota</taxon>
        <taxon>Gammaproteobacteria</taxon>
        <taxon>Pseudomonadales</taxon>
        <taxon>Pseudomonadaceae</taxon>
        <taxon>Pseudomonas</taxon>
    </lineage>
</organism>
<accession>A0A1I5T582</accession>
<evidence type="ECO:0000313" key="10">
    <source>
        <dbReference type="Proteomes" id="UP000198784"/>
    </source>
</evidence>
<dbReference type="SUPFAM" id="SSF51556">
    <property type="entry name" value="Metallo-dependent hydrolases"/>
    <property type="match status" value="1"/>
</dbReference>
<dbReference type="Gene3D" id="3.20.20.140">
    <property type="entry name" value="Metal-dependent hydrolases"/>
    <property type="match status" value="1"/>
</dbReference>